<dbReference type="AlphaFoldDB" id="A0A1J5PVX5"/>
<protein>
    <submittedName>
        <fullName evidence="1">Uncharacterized protein</fullName>
    </submittedName>
</protein>
<gene>
    <name evidence="1" type="ORF">GALL_427170</name>
</gene>
<accession>A0A1J5PVX5</accession>
<sequence>MPHPLQARGFCSAVELLCQAAGDFPRRIEAAFQQTFARQRNGQDDVGPGPARLQPARAEQVAEPAAQRRFGAEFHPQDKPVIRKAVIAQDQCALPHRGMQQARAANLTGGGNRQGALRTAWLRGEIAVLTGGAERFAAARVAVGAASGPQGTKSRRVQNR</sequence>
<evidence type="ECO:0000313" key="1">
    <source>
        <dbReference type="EMBL" id="OIQ75617.1"/>
    </source>
</evidence>
<reference evidence="1" key="1">
    <citation type="submission" date="2016-10" db="EMBL/GenBank/DDBJ databases">
        <title>Sequence of Gallionella enrichment culture.</title>
        <authorList>
            <person name="Poehlein A."/>
            <person name="Muehling M."/>
            <person name="Daniel R."/>
        </authorList>
    </citation>
    <scope>NUCLEOTIDE SEQUENCE</scope>
</reference>
<organism evidence="1">
    <name type="scientific">mine drainage metagenome</name>
    <dbReference type="NCBI Taxonomy" id="410659"/>
    <lineage>
        <taxon>unclassified sequences</taxon>
        <taxon>metagenomes</taxon>
        <taxon>ecological metagenomes</taxon>
    </lineage>
</organism>
<name>A0A1J5PVX5_9ZZZZ</name>
<proteinExistence type="predicted"/>
<dbReference type="EMBL" id="MLJW01002111">
    <property type="protein sequence ID" value="OIQ75617.1"/>
    <property type="molecule type" value="Genomic_DNA"/>
</dbReference>
<comment type="caution">
    <text evidence="1">The sequence shown here is derived from an EMBL/GenBank/DDBJ whole genome shotgun (WGS) entry which is preliminary data.</text>
</comment>